<dbReference type="AlphaFoldDB" id="A0AAJ4W5D9"/>
<dbReference type="Gene3D" id="3.60.15.10">
    <property type="entry name" value="Ribonuclease Z/Hydroxyacylglutathione hydrolase-like"/>
    <property type="match status" value="1"/>
</dbReference>
<dbReference type="RefSeq" id="WP_041892222.1">
    <property type="nucleotide sequence ID" value="NZ_CP010817.1"/>
</dbReference>
<gene>
    <name evidence="7" type="ORF">SAMN04488089_111111</name>
</gene>
<keyword evidence="5" id="KW-0732">Signal</keyword>
<proteinExistence type="inferred from homology"/>
<dbReference type="PANTHER" id="PTHR42978">
    <property type="entry name" value="QUORUM-QUENCHING LACTONASE YTNP-RELATED-RELATED"/>
    <property type="match status" value="1"/>
</dbReference>
<feature type="signal peptide" evidence="5">
    <location>
        <begin position="1"/>
        <end position="25"/>
    </location>
</feature>
<protein>
    <submittedName>
        <fullName evidence="7">Glyoxylase, beta-lactamase superfamily II</fullName>
    </submittedName>
</protein>
<keyword evidence="3" id="KW-0378">Hydrolase</keyword>
<accession>A0AAJ4W5D9</accession>
<keyword evidence="8" id="KW-1185">Reference proteome</keyword>
<dbReference type="SMART" id="SM00849">
    <property type="entry name" value="Lactamase_B"/>
    <property type="match status" value="1"/>
</dbReference>
<organism evidence="7 8">
    <name type="scientific">Myroides profundi</name>
    <dbReference type="NCBI Taxonomy" id="480520"/>
    <lineage>
        <taxon>Bacteria</taxon>
        <taxon>Pseudomonadati</taxon>
        <taxon>Bacteroidota</taxon>
        <taxon>Flavobacteriia</taxon>
        <taxon>Flavobacteriales</taxon>
        <taxon>Flavobacteriaceae</taxon>
        <taxon>Myroides</taxon>
    </lineage>
</organism>
<comment type="caution">
    <text evidence="7">The sequence shown here is derived from an EMBL/GenBank/DDBJ whole genome shotgun (WGS) entry which is preliminary data.</text>
</comment>
<keyword evidence="2" id="KW-0479">Metal-binding</keyword>
<evidence type="ECO:0000256" key="4">
    <source>
        <dbReference type="ARBA" id="ARBA00022833"/>
    </source>
</evidence>
<dbReference type="CDD" id="cd07720">
    <property type="entry name" value="OPHC2-like_MBL-fold"/>
    <property type="match status" value="1"/>
</dbReference>
<dbReference type="InterPro" id="IPR001279">
    <property type="entry name" value="Metallo-B-lactamas"/>
</dbReference>
<sequence>MKNYRRLGMLFMGIGMMFFSTKSIAQNSFYSVNVGGVKVTSLSDGSVDIDVDQLFDSKEGVKASDLIKNAYLVNPVEVSINAYLVQYANKNILIDTGAGQIFGDHAGKLVNTLKQYGLKPEEITDILITHIHVDHVGGLVVDNKMVYPNATIHVNEIEYNYWMKTMNSDKARSGLAKEQQKIVENVQKVVTVYANSKQIQTFKNNNRELLSHIEVLPTVGHTPGHTVFVLSSNGHSMYFWGDLVHVASVQFEEPFMINHFDEDIELAKRVRSAFYDKMVEGEYLIGGAHQSFPGFGRMRKVGERYQWLPVPYSVIGRTK</sequence>
<dbReference type="GO" id="GO:0016787">
    <property type="term" value="F:hydrolase activity"/>
    <property type="evidence" value="ECO:0007669"/>
    <property type="project" value="UniProtKB-KW"/>
</dbReference>
<name>A0AAJ4W5D9_MYRPR</name>
<keyword evidence="4" id="KW-0862">Zinc</keyword>
<evidence type="ECO:0000259" key="6">
    <source>
        <dbReference type="SMART" id="SM00849"/>
    </source>
</evidence>
<dbReference type="GO" id="GO:0046872">
    <property type="term" value="F:metal ion binding"/>
    <property type="evidence" value="ECO:0007669"/>
    <property type="project" value="UniProtKB-KW"/>
</dbReference>
<evidence type="ECO:0000256" key="1">
    <source>
        <dbReference type="ARBA" id="ARBA00007749"/>
    </source>
</evidence>
<dbReference type="EMBL" id="FOFY01000011">
    <property type="protein sequence ID" value="SER24483.1"/>
    <property type="molecule type" value="Genomic_DNA"/>
</dbReference>
<dbReference type="PANTHER" id="PTHR42978:SF6">
    <property type="entry name" value="QUORUM-QUENCHING LACTONASE YTNP-RELATED"/>
    <property type="match status" value="1"/>
</dbReference>
<evidence type="ECO:0000256" key="5">
    <source>
        <dbReference type="SAM" id="SignalP"/>
    </source>
</evidence>
<dbReference type="SUPFAM" id="SSF56281">
    <property type="entry name" value="Metallo-hydrolase/oxidoreductase"/>
    <property type="match status" value="1"/>
</dbReference>
<reference evidence="7 8" key="1">
    <citation type="submission" date="2016-10" db="EMBL/GenBank/DDBJ databases">
        <authorList>
            <person name="Varghese N."/>
            <person name="Submissions S."/>
        </authorList>
    </citation>
    <scope>NUCLEOTIDE SEQUENCE [LARGE SCALE GENOMIC DNA]</scope>
    <source>
        <strain evidence="8">DSM 19823 / KCTC 23066 / CCTCC M 208030 / D25</strain>
    </source>
</reference>
<dbReference type="Pfam" id="PF00753">
    <property type="entry name" value="Lactamase_B"/>
    <property type="match status" value="1"/>
</dbReference>
<feature type="domain" description="Metallo-beta-lactamase" evidence="6">
    <location>
        <begin position="79"/>
        <end position="289"/>
    </location>
</feature>
<evidence type="ECO:0000256" key="3">
    <source>
        <dbReference type="ARBA" id="ARBA00022801"/>
    </source>
</evidence>
<comment type="similarity">
    <text evidence="1">Belongs to the metallo-beta-lactamase superfamily.</text>
</comment>
<dbReference type="InterPro" id="IPR036866">
    <property type="entry name" value="RibonucZ/Hydroxyglut_hydro"/>
</dbReference>
<evidence type="ECO:0000313" key="7">
    <source>
        <dbReference type="EMBL" id="SER24483.1"/>
    </source>
</evidence>
<evidence type="ECO:0000313" key="8">
    <source>
        <dbReference type="Proteomes" id="UP000183496"/>
    </source>
</evidence>
<dbReference type="Proteomes" id="UP000183496">
    <property type="component" value="Unassembled WGS sequence"/>
</dbReference>
<feature type="chain" id="PRO_5042480274" evidence="5">
    <location>
        <begin position="26"/>
        <end position="319"/>
    </location>
</feature>
<dbReference type="InterPro" id="IPR051013">
    <property type="entry name" value="MBL_superfamily_lactonases"/>
</dbReference>
<evidence type="ECO:0000256" key="2">
    <source>
        <dbReference type="ARBA" id="ARBA00022723"/>
    </source>
</evidence>